<evidence type="ECO:0000313" key="6">
    <source>
        <dbReference type="EMBL" id="UYM16889.1"/>
    </source>
</evidence>
<dbReference type="EMBL" id="CP103300">
    <property type="protein sequence ID" value="UYM16889.1"/>
    <property type="molecule type" value="Genomic_DNA"/>
</dbReference>
<dbReference type="EMBL" id="CP103300">
    <property type="protein sequence ID" value="UYM16884.1"/>
    <property type="molecule type" value="Genomic_DNA"/>
</dbReference>
<dbReference type="Pfam" id="PF10431">
    <property type="entry name" value="ClpB_D2-small"/>
    <property type="match status" value="1"/>
</dbReference>
<keyword evidence="7" id="KW-1185">Reference proteome</keyword>
<evidence type="ECO:0000256" key="1">
    <source>
        <dbReference type="ARBA" id="ARBA00022741"/>
    </source>
</evidence>
<dbReference type="SMART" id="SM01086">
    <property type="entry name" value="ClpB_D2-small"/>
    <property type="match status" value="1"/>
</dbReference>
<reference evidence="4" key="1">
    <citation type="submission" date="2022-10" db="EMBL/GenBank/DDBJ databases">
        <title>Completed Genome Sequence of two octocoral isolated bacterium, Endozoicomonas euniceicola EF212T and Endozoicomonas gorgoniicola PS125T.</title>
        <authorList>
            <person name="Chiou Y.-J."/>
            <person name="Chen Y.-H."/>
        </authorList>
    </citation>
    <scope>NUCLEOTIDE SEQUENCE</scope>
    <source>
        <strain evidence="4">EF212</strain>
    </source>
</reference>
<evidence type="ECO:0000313" key="4">
    <source>
        <dbReference type="EMBL" id="UYM16882.1"/>
    </source>
</evidence>
<dbReference type="EMBL" id="CP103300">
    <property type="protein sequence ID" value="UYM16882.1"/>
    <property type="molecule type" value="Genomic_DNA"/>
</dbReference>
<dbReference type="Gene3D" id="1.10.8.60">
    <property type="match status" value="1"/>
</dbReference>
<dbReference type="InterPro" id="IPR019489">
    <property type="entry name" value="Clp_ATPase_C"/>
</dbReference>
<evidence type="ECO:0000313" key="7">
    <source>
        <dbReference type="Proteomes" id="UP001163255"/>
    </source>
</evidence>
<keyword evidence="1" id="KW-0547">Nucleotide-binding</keyword>
<keyword evidence="2" id="KW-0067">ATP-binding</keyword>
<evidence type="ECO:0000256" key="2">
    <source>
        <dbReference type="ARBA" id="ARBA00022840"/>
    </source>
</evidence>
<accession>A0ABY6GVU3</accession>
<evidence type="ECO:0000313" key="5">
    <source>
        <dbReference type="EMBL" id="UYM16884.1"/>
    </source>
</evidence>
<proteinExistence type="predicted"/>
<evidence type="ECO:0000259" key="3">
    <source>
        <dbReference type="SMART" id="SM01086"/>
    </source>
</evidence>
<feature type="domain" description="Clp ATPase C-terminal" evidence="3">
    <location>
        <begin position="8"/>
        <end position="74"/>
    </location>
</feature>
<name>A0ABY6GVU3_9GAMM</name>
<sequence>MHAFQPVRHDRVIGQDEVMKKLAQVGFDPVYGARPLKRAIQRNLENPLAEAILSGRYAPGDTIRAIVSDDKISFTMNEHLRK</sequence>
<organism evidence="4 7">
    <name type="scientific">Endozoicomonas euniceicola</name>
    <dbReference type="NCBI Taxonomy" id="1234143"/>
    <lineage>
        <taxon>Bacteria</taxon>
        <taxon>Pseudomonadati</taxon>
        <taxon>Pseudomonadota</taxon>
        <taxon>Gammaproteobacteria</taxon>
        <taxon>Oceanospirillales</taxon>
        <taxon>Endozoicomonadaceae</taxon>
        <taxon>Endozoicomonas</taxon>
    </lineage>
</organism>
<protein>
    <recommendedName>
        <fullName evidence="3">Clp ATPase C-terminal domain-containing protein</fullName>
    </recommendedName>
</protein>
<dbReference type="RefSeq" id="WP_262599260.1">
    <property type="nucleotide sequence ID" value="NZ_CP103300.1"/>
</dbReference>
<dbReference type="Proteomes" id="UP001163255">
    <property type="component" value="Chromosome"/>
</dbReference>
<gene>
    <name evidence="4" type="ORF">NX720_02850</name>
    <name evidence="5" type="ORF">NX720_02860</name>
    <name evidence="6" type="ORF">NX720_02885</name>
</gene>